<evidence type="ECO:0000259" key="2">
    <source>
        <dbReference type="Pfam" id="PF12146"/>
    </source>
</evidence>
<dbReference type="InterPro" id="IPR029058">
    <property type="entry name" value="AB_hydrolase_fold"/>
</dbReference>
<dbReference type="Pfam" id="PF12146">
    <property type="entry name" value="Hydrolase_4"/>
    <property type="match status" value="1"/>
</dbReference>
<feature type="domain" description="Serine aminopeptidase S33" evidence="2">
    <location>
        <begin position="63"/>
        <end position="323"/>
    </location>
</feature>
<dbReference type="InterPro" id="IPR022742">
    <property type="entry name" value="Hydrolase_4"/>
</dbReference>
<dbReference type="OrthoDB" id="9788260at2"/>
<gene>
    <name evidence="3" type="ORF">SAMN06297229_1868</name>
</gene>
<feature type="region of interest" description="Disordered" evidence="1">
    <location>
        <begin position="1"/>
        <end position="21"/>
    </location>
</feature>
<dbReference type="Gene3D" id="3.40.50.1820">
    <property type="entry name" value="alpha/beta hydrolase"/>
    <property type="match status" value="1"/>
</dbReference>
<reference evidence="4" key="1">
    <citation type="submission" date="2017-04" db="EMBL/GenBank/DDBJ databases">
        <authorList>
            <person name="Varghese N."/>
            <person name="Submissions S."/>
        </authorList>
    </citation>
    <scope>NUCLEOTIDE SEQUENCE [LARGE SCALE GENOMIC DNA]</scope>
</reference>
<evidence type="ECO:0000313" key="3">
    <source>
        <dbReference type="EMBL" id="SMQ79947.1"/>
    </source>
</evidence>
<organism evidence="3 4">
    <name type="scientific">Pseudidiomarina planktonica</name>
    <dbReference type="NCBI Taxonomy" id="1323738"/>
    <lineage>
        <taxon>Bacteria</taxon>
        <taxon>Pseudomonadati</taxon>
        <taxon>Pseudomonadota</taxon>
        <taxon>Gammaproteobacteria</taxon>
        <taxon>Alteromonadales</taxon>
        <taxon>Idiomarinaceae</taxon>
        <taxon>Pseudidiomarina</taxon>
    </lineage>
</organism>
<dbReference type="AlphaFoldDB" id="A0A1Y6G266"/>
<dbReference type="Proteomes" id="UP000194450">
    <property type="component" value="Unassembled WGS sequence"/>
</dbReference>
<name>A0A1Y6G266_9GAMM</name>
<proteinExistence type="predicted"/>
<dbReference type="PANTHER" id="PTHR11614">
    <property type="entry name" value="PHOSPHOLIPASE-RELATED"/>
    <property type="match status" value="1"/>
</dbReference>
<protein>
    <submittedName>
        <fullName evidence="3">Lysophospholipase</fullName>
    </submittedName>
</protein>
<dbReference type="RefSeq" id="WP_086435005.1">
    <property type="nucleotide sequence ID" value="NZ_FXWH01000002.1"/>
</dbReference>
<dbReference type="InterPro" id="IPR051044">
    <property type="entry name" value="MAG_DAG_Lipase"/>
</dbReference>
<evidence type="ECO:0000256" key="1">
    <source>
        <dbReference type="SAM" id="MobiDB-lite"/>
    </source>
</evidence>
<evidence type="ECO:0000313" key="4">
    <source>
        <dbReference type="Proteomes" id="UP000194450"/>
    </source>
</evidence>
<dbReference type="SUPFAM" id="SSF53474">
    <property type="entry name" value="alpha/beta-Hydrolases"/>
    <property type="match status" value="1"/>
</dbReference>
<dbReference type="EMBL" id="FXWH01000002">
    <property type="protein sequence ID" value="SMQ79947.1"/>
    <property type="molecule type" value="Genomic_DNA"/>
</dbReference>
<sequence>MRDNPVLDAELIPDPQRPADTSPEWPAFFRDHVQTFWHQHCEEVSFVGEDNLQLNAVFCVPAESTQVVVVSPGRIEAAIKYQEFVWEMAQLGVAVAILDHRGQGKSGRMTNNPNKGHVHSFGHYVHDFGLFCDLVTERLPTHRQVLLGHSMGGAIAALYMAEHEHQLQAAVLSAPMLSISSGWVPTWLARAAVNFGNWLNQRLAPLNPWYFLGMGDYQSPSFEENVLTSSRARYRAFRDVYETDHELKLGGPTFGWLREALLASEQAIDCADKITVPVRVLQAGGDRVIKPDGQIRFANRLIHPDSDLKVIAHSQHEVVMETDRYRDQLLRELKHQLQITE</sequence>
<keyword evidence="4" id="KW-1185">Reference proteome</keyword>
<accession>A0A1Y6G266</accession>